<dbReference type="Proteomes" id="UP000244081">
    <property type="component" value="Unassembled WGS sequence"/>
</dbReference>
<dbReference type="InterPro" id="IPR053927">
    <property type="entry name" value="FlgK_helical"/>
</dbReference>
<protein>
    <recommendedName>
        <fullName evidence="4">Flagellar hook-associated protein 1</fullName>
    </recommendedName>
</protein>
<organism evidence="10 11">
    <name type="scientific">Breoghania corrubedonensis</name>
    <dbReference type="NCBI Taxonomy" id="665038"/>
    <lineage>
        <taxon>Bacteria</taxon>
        <taxon>Pseudomonadati</taxon>
        <taxon>Pseudomonadota</taxon>
        <taxon>Alphaproteobacteria</taxon>
        <taxon>Hyphomicrobiales</taxon>
        <taxon>Stappiaceae</taxon>
        <taxon>Breoghania</taxon>
    </lineage>
</organism>
<comment type="caution">
    <text evidence="10">The sequence shown here is derived from an EMBL/GenBank/DDBJ whole genome shotgun (WGS) entry which is preliminary data.</text>
</comment>
<dbReference type="PANTHER" id="PTHR30033">
    <property type="entry name" value="FLAGELLAR HOOK-ASSOCIATED PROTEIN 1"/>
    <property type="match status" value="1"/>
</dbReference>
<feature type="domain" description="Flagellar basal-body/hook protein C-terminal" evidence="8">
    <location>
        <begin position="585"/>
        <end position="622"/>
    </location>
</feature>
<evidence type="ECO:0000259" key="7">
    <source>
        <dbReference type="Pfam" id="PF00460"/>
    </source>
</evidence>
<dbReference type="SUPFAM" id="SSF64518">
    <property type="entry name" value="Phase 1 flagellin"/>
    <property type="match status" value="1"/>
</dbReference>
<sequence length="624" mass="66226">MGLSSALNTALYGLDYNQRQLNVAASNIANADTVGYTKKTLQASVDYGNDGRVIGVVADQITRSIDEYAQSQYRSSNADMSYSDLMASYAGRVDKLLGSLEDPGSLSEVMAQFVSDLSSLAASPEDYTARLQVVQSAQALASELNSATSSVQQMRQETETVIGSTVDRINDLISSVDDINDQIVVQKAGGDSTADLEDERDRYLDELSGLIDINVRDNPNGSVRLYTTNGMSLLDVYPSELRFDGRATVSAEAQWNDDPALSKVGTLTLVTPGGSTIDMIATNGVTSGKLGALVDMRDDYLVEVQDQLDEIASQMSLALSNYKVESSDAGATLPQQGLQVDLAALQSGNKVSLTYTDAVSGEEKTISFLRVDDASQLPLDNTETADPNDTVYGIDFSAGNASAATQMQAALAAAGFTVSNTGSVFSFVDDGGTTSTITGLDATVTASGLTGEGAALPFFTDGRSGTAYTDALEGRDQKVGYAGRITVNPDLMADISRLVVYDTVGQTEEGDPTRPLAMLNALTQDSFQFDSRAGVGTKTAPFNGTVVDYLSEVVGRQSSKAANLDLVRAGQEVATNNLKDRVDDSSAVNMDEELARLIQLQNAYNANARVMTVVQELFDVLMRA</sequence>
<dbReference type="InterPro" id="IPR001444">
    <property type="entry name" value="Flag_bb_rod_N"/>
</dbReference>
<evidence type="ECO:0000313" key="11">
    <source>
        <dbReference type="Proteomes" id="UP000244081"/>
    </source>
</evidence>
<feature type="domain" description="Flagellar basal body rod protein N-terminal" evidence="7">
    <location>
        <begin position="7"/>
        <end position="37"/>
    </location>
</feature>
<accession>A0A2T5VDG0</accession>
<dbReference type="GO" id="GO:0005576">
    <property type="term" value="C:extracellular region"/>
    <property type="evidence" value="ECO:0007669"/>
    <property type="project" value="UniProtKB-SubCell"/>
</dbReference>
<dbReference type="NCBIfam" id="TIGR02492">
    <property type="entry name" value="flgK_ends"/>
    <property type="match status" value="1"/>
</dbReference>
<keyword evidence="11" id="KW-1185">Reference proteome</keyword>
<dbReference type="Pfam" id="PF22638">
    <property type="entry name" value="FlgK_D1"/>
    <property type="match status" value="1"/>
</dbReference>
<evidence type="ECO:0000256" key="2">
    <source>
        <dbReference type="ARBA" id="ARBA00004613"/>
    </source>
</evidence>
<dbReference type="GO" id="GO:0009424">
    <property type="term" value="C:bacterial-type flagellum hook"/>
    <property type="evidence" value="ECO:0007669"/>
    <property type="project" value="InterPro"/>
</dbReference>
<evidence type="ECO:0000256" key="4">
    <source>
        <dbReference type="ARBA" id="ARBA00016244"/>
    </source>
</evidence>
<dbReference type="InterPro" id="IPR002371">
    <property type="entry name" value="FlgK"/>
</dbReference>
<comment type="similarity">
    <text evidence="3">Belongs to the flagella basal body rod proteins family.</text>
</comment>
<keyword evidence="10" id="KW-0969">Cilium</keyword>
<keyword evidence="10" id="KW-0282">Flagellum</keyword>
<evidence type="ECO:0000256" key="1">
    <source>
        <dbReference type="ARBA" id="ARBA00004117"/>
    </source>
</evidence>
<dbReference type="RefSeq" id="WP_107989618.1">
    <property type="nucleotide sequence ID" value="NZ_QAYG01000002.1"/>
</dbReference>
<gene>
    <name evidence="10" type="ORF">C8N35_102506</name>
</gene>
<dbReference type="PANTHER" id="PTHR30033:SF1">
    <property type="entry name" value="FLAGELLAR HOOK-ASSOCIATED PROTEIN 1"/>
    <property type="match status" value="1"/>
</dbReference>
<evidence type="ECO:0000256" key="6">
    <source>
        <dbReference type="ARBA" id="ARBA00023143"/>
    </source>
</evidence>
<name>A0A2T5VDG0_9HYPH</name>
<dbReference type="PRINTS" id="PR01005">
    <property type="entry name" value="FLGHOOKAP1"/>
</dbReference>
<comment type="subcellular location">
    <subcellularLocation>
        <location evidence="1">Bacterial flagellum basal body</location>
    </subcellularLocation>
    <subcellularLocation>
        <location evidence="2">Secreted</location>
    </subcellularLocation>
</comment>
<dbReference type="InterPro" id="IPR019776">
    <property type="entry name" value="Flagellar_basal_body_rod_CS"/>
</dbReference>
<evidence type="ECO:0000256" key="3">
    <source>
        <dbReference type="ARBA" id="ARBA00009677"/>
    </source>
</evidence>
<reference evidence="10 11" key="1">
    <citation type="submission" date="2018-04" db="EMBL/GenBank/DDBJ databases">
        <title>Genomic Encyclopedia of Archaeal and Bacterial Type Strains, Phase II (KMG-II): from individual species to whole genera.</title>
        <authorList>
            <person name="Goeker M."/>
        </authorList>
    </citation>
    <scope>NUCLEOTIDE SEQUENCE [LARGE SCALE GENOMIC DNA]</scope>
    <source>
        <strain evidence="10 11">DSM 23382</strain>
    </source>
</reference>
<keyword evidence="6" id="KW-0975">Bacterial flagellum</keyword>
<dbReference type="AlphaFoldDB" id="A0A2T5VDG0"/>
<dbReference type="GO" id="GO:0005198">
    <property type="term" value="F:structural molecule activity"/>
    <property type="evidence" value="ECO:0007669"/>
    <property type="project" value="InterPro"/>
</dbReference>
<dbReference type="OrthoDB" id="7181295at2"/>
<dbReference type="EMBL" id="QAYG01000002">
    <property type="protein sequence ID" value="PTW61790.1"/>
    <property type="molecule type" value="Genomic_DNA"/>
</dbReference>
<dbReference type="InterPro" id="IPR010930">
    <property type="entry name" value="Flg_bb/hook_C_dom"/>
</dbReference>
<proteinExistence type="inferred from homology"/>
<keyword evidence="5" id="KW-0964">Secreted</keyword>
<evidence type="ECO:0000259" key="8">
    <source>
        <dbReference type="Pfam" id="PF06429"/>
    </source>
</evidence>
<evidence type="ECO:0000256" key="5">
    <source>
        <dbReference type="ARBA" id="ARBA00022525"/>
    </source>
</evidence>
<dbReference type="GO" id="GO:0009425">
    <property type="term" value="C:bacterial-type flagellum basal body"/>
    <property type="evidence" value="ECO:0007669"/>
    <property type="project" value="UniProtKB-SubCell"/>
</dbReference>
<feature type="domain" description="Flagellar hook-associated protein FlgK helical" evidence="9">
    <location>
        <begin position="91"/>
        <end position="318"/>
    </location>
</feature>
<dbReference type="GO" id="GO:0044780">
    <property type="term" value="P:bacterial-type flagellum assembly"/>
    <property type="evidence" value="ECO:0007669"/>
    <property type="project" value="InterPro"/>
</dbReference>
<dbReference type="Pfam" id="PF00460">
    <property type="entry name" value="Flg_bb_rod"/>
    <property type="match status" value="1"/>
</dbReference>
<evidence type="ECO:0000313" key="10">
    <source>
        <dbReference type="EMBL" id="PTW61790.1"/>
    </source>
</evidence>
<keyword evidence="10" id="KW-0966">Cell projection</keyword>
<evidence type="ECO:0000259" key="9">
    <source>
        <dbReference type="Pfam" id="PF22638"/>
    </source>
</evidence>
<dbReference type="Pfam" id="PF06429">
    <property type="entry name" value="Flg_bbr_C"/>
    <property type="match status" value="1"/>
</dbReference>
<dbReference type="PROSITE" id="PS00588">
    <property type="entry name" value="FLAGELLA_BB_ROD"/>
    <property type="match status" value="1"/>
</dbReference>